<proteinExistence type="inferred from homology"/>
<feature type="active site" evidence="10">
    <location>
        <position position="192"/>
    </location>
</feature>
<sequence>MNDQPAVLPEVLLLDYGAGNVRSAAKALERAGMRVQISADPADVPGARALVVPGQGHFRQVMEAFESSGFHAPVLAAAHAGIPILGICVGMQMLLTDSEEAPGVAGLNLVPGTVRKFEAVPERKVPQMGWNTLKSVGDSALLRGLPAPAHAYFVHSYYVPATVNVDHGALTDYGVPFWAAFSVGNLHATQFHPEKSGAVGLAILERFRRNVLEETGRQH</sequence>
<dbReference type="RefSeq" id="WP_380011159.1">
    <property type="nucleotide sequence ID" value="NZ_JBHLYR010000044.1"/>
</dbReference>
<gene>
    <name evidence="10 12" type="primary">hisH</name>
    <name evidence="12" type="ORF">ACFFLM_13950</name>
</gene>
<dbReference type="EC" id="3.5.1.2" evidence="10"/>
<dbReference type="SUPFAM" id="SSF52317">
    <property type="entry name" value="Class I glutamine amidotransferase-like"/>
    <property type="match status" value="1"/>
</dbReference>
<keyword evidence="4 10" id="KW-0378">Hydrolase</keyword>
<dbReference type="CDD" id="cd01748">
    <property type="entry name" value="GATase1_IGP_Synthase"/>
    <property type="match status" value="1"/>
</dbReference>
<reference evidence="12 13" key="1">
    <citation type="submission" date="2024-09" db="EMBL/GenBank/DDBJ databases">
        <authorList>
            <person name="Sun Q."/>
            <person name="Mori K."/>
        </authorList>
    </citation>
    <scope>NUCLEOTIDE SEQUENCE [LARGE SCALE GENOMIC DNA]</scope>
    <source>
        <strain evidence="12 13">JCM 13503</strain>
    </source>
</reference>
<keyword evidence="6 10" id="KW-0368">Histidine biosynthesis</keyword>
<accession>A0ABV6B001</accession>
<comment type="catalytic activity">
    <reaction evidence="9 10">
        <text>L-glutamine + H2O = L-glutamate + NH4(+)</text>
        <dbReference type="Rhea" id="RHEA:15889"/>
        <dbReference type="ChEBI" id="CHEBI:15377"/>
        <dbReference type="ChEBI" id="CHEBI:28938"/>
        <dbReference type="ChEBI" id="CHEBI:29985"/>
        <dbReference type="ChEBI" id="CHEBI:58359"/>
        <dbReference type="EC" id="3.5.1.2"/>
    </reaction>
</comment>
<dbReference type="EMBL" id="JBHLYR010000044">
    <property type="protein sequence ID" value="MFB9993073.1"/>
    <property type="molecule type" value="Genomic_DNA"/>
</dbReference>
<comment type="pathway">
    <text evidence="1 10">Amino-acid biosynthesis; L-histidine biosynthesis; L-histidine from 5-phospho-alpha-D-ribose 1-diphosphate: step 5/9.</text>
</comment>
<dbReference type="PROSITE" id="PS51273">
    <property type="entry name" value="GATASE_TYPE_1"/>
    <property type="match status" value="1"/>
</dbReference>
<comment type="catalytic activity">
    <reaction evidence="8 10">
        <text>5-[(5-phospho-1-deoxy-D-ribulos-1-ylimino)methylamino]-1-(5-phospho-beta-D-ribosyl)imidazole-4-carboxamide + L-glutamine = D-erythro-1-(imidazol-4-yl)glycerol 3-phosphate + 5-amino-1-(5-phospho-beta-D-ribosyl)imidazole-4-carboxamide + L-glutamate + H(+)</text>
        <dbReference type="Rhea" id="RHEA:24793"/>
        <dbReference type="ChEBI" id="CHEBI:15378"/>
        <dbReference type="ChEBI" id="CHEBI:29985"/>
        <dbReference type="ChEBI" id="CHEBI:58278"/>
        <dbReference type="ChEBI" id="CHEBI:58359"/>
        <dbReference type="ChEBI" id="CHEBI:58475"/>
        <dbReference type="ChEBI" id="CHEBI:58525"/>
        <dbReference type="EC" id="4.3.2.10"/>
    </reaction>
</comment>
<name>A0ABV6B001_9DEIO</name>
<dbReference type="GO" id="GO:0016829">
    <property type="term" value="F:lyase activity"/>
    <property type="evidence" value="ECO:0007669"/>
    <property type="project" value="UniProtKB-KW"/>
</dbReference>
<dbReference type="HAMAP" id="MF_00278">
    <property type="entry name" value="HisH"/>
    <property type="match status" value="1"/>
</dbReference>
<comment type="caution">
    <text evidence="12">The sequence shown here is derived from an EMBL/GenBank/DDBJ whole genome shotgun (WGS) entry which is preliminary data.</text>
</comment>
<dbReference type="EC" id="4.3.2.10" evidence="10"/>
<evidence type="ECO:0000256" key="3">
    <source>
        <dbReference type="ARBA" id="ARBA00022605"/>
    </source>
</evidence>
<evidence type="ECO:0000256" key="7">
    <source>
        <dbReference type="ARBA" id="ARBA00023239"/>
    </source>
</evidence>
<dbReference type="InterPro" id="IPR010139">
    <property type="entry name" value="Imidazole-glycPsynth_HisH"/>
</dbReference>
<evidence type="ECO:0000256" key="1">
    <source>
        <dbReference type="ARBA" id="ARBA00005091"/>
    </source>
</evidence>
<comment type="function">
    <text evidence="10">IGPS catalyzes the conversion of PRFAR and glutamine to IGP, AICAR and glutamate. The HisH subunit catalyzes the hydrolysis of glutamine to glutamate and ammonia as part of the synthesis of IGP and AICAR. The resulting ammonia molecule is channeled to the active site of HisF.</text>
</comment>
<keyword evidence="5 10" id="KW-0315">Glutamine amidotransferase</keyword>
<evidence type="ECO:0000256" key="8">
    <source>
        <dbReference type="ARBA" id="ARBA00047838"/>
    </source>
</evidence>
<evidence type="ECO:0000256" key="4">
    <source>
        <dbReference type="ARBA" id="ARBA00022801"/>
    </source>
</evidence>
<keyword evidence="10" id="KW-0963">Cytoplasm</keyword>
<evidence type="ECO:0000256" key="6">
    <source>
        <dbReference type="ARBA" id="ARBA00023102"/>
    </source>
</evidence>
<dbReference type="PANTHER" id="PTHR42701">
    <property type="entry name" value="IMIDAZOLE GLYCEROL PHOSPHATE SYNTHASE SUBUNIT HISH"/>
    <property type="match status" value="1"/>
</dbReference>
<dbReference type="Gene3D" id="3.40.50.880">
    <property type="match status" value="1"/>
</dbReference>
<comment type="subcellular location">
    <subcellularLocation>
        <location evidence="10">Cytoplasm</location>
    </subcellularLocation>
</comment>
<evidence type="ECO:0000256" key="10">
    <source>
        <dbReference type="HAMAP-Rule" id="MF_00278"/>
    </source>
</evidence>
<evidence type="ECO:0000256" key="5">
    <source>
        <dbReference type="ARBA" id="ARBA00022962"/>
    </source>
</evidence>
<dbReference type="Proteomes" id="UP001589733">
    <property type="component" value="Unassembled WGS sequence"/>
</dbReference>
<feature type="domain" description="Glutamine amidotransferase" evidence="11">
    <location>
        <begin position="12"/>
        <end position="206"/>
    </location>
</feature>
<evidence type="ECO:0000313" key="13">
    <source>
        <dbReference type="Proteomes" id="UP001589733"/>
    </source>
</evidence>
<dbReference type="InterPro" id="IPR029062">
    <property type="entry name" value="Class_I_gatase-like"/>
</dbReference>
<dbReference type="InterPro" id="IPR017926">
    <property type="entry name" value="GATASE"/>
</dbReference>
<evidence type="ECO:0000259" key="11">
    <source>
        <dbReference type="Pfam" id="PF00117"/>
    </source>
</evidence>
<comment type="subunit">
    <text evidence="2 10">Heterodimer of HisH and HisF.</text>
</comment>
<feature type="active site" description="Nucleophile" evidence="10">
    <location>
        <position position="88"/>
    </location>
</feature>
<keyword evidence="3 10" id="KW-0028">Amino-acid biosynthesis</keyword>
<protein>
    <recommendedName>
        <fullName evidence="10">Imidazole glycerol phosphate synthase subunit HisH</fullName>
        <ecNumber evidence="10">4.3.2.10</ecNumber>
    </recommendedName>
    <alternativeName>
        <fullName evidence="10">IGP synthase glutaminase subunit</fullName>
        <ecNumber evidence="10">3.5.1.2</ecNumber>
    </alternativeName>
    <alternativeName>
        <fullName evidence="10">IGP synthase subunit HisH</fullName>
    </alternativeName>
    <alternativeName>
        <fullName evidence="10">ImGP synthase subunit HisH</fullName>
        <shortName evidence="10">IGPS subunit HisH</shortName>
    </alternativeName>
</protein>
<keyword evidence="7 10" id="KW-0456">Lyase</keyword>
<feature type="active site" evidence="10">
    <location>
        <position position="194"/>
    </location>
</feature>
<dbReference type="NCBIfam" id="TIGR01855">
    <property type="entry name" value="IMP_synth_hisH"/>
    <property type="match status" value="1"/>
</dbReference>
<dbReference type="PIRSF" id="PIRSF000495">
    <property type="entry name" value="Amidotransf_hisH"/>
    <property type="match status" value="1"/>
</dbReference>
<dbReference type="Pfam" id="PF00117">
    <property type="entry name" value="GATase"/>
    <property type="match status" value="1"/>
</dbReference>
<evidence type="ECO:0000256" key="2">
    <source>
        <dbReference type="ARBA" id="ARBA00011152"/>
    </source>
</evidence>
<dbReference type="PANTHER" id="PTHR42701:SF1">
    <property type="entry name" value="IMIDAZOLE GLYCEROL PHOSPHATE SYNTHASE SUBUNIT HISH"/>
    <property type="match status" value="1"/>
</dbReference>
<evidence type="ECO:0000313" key="12">
    <source>
        <dbReference type="EMBL" id="MFB9993073.1"/>
    </source>
</evidence>
<evidence type="ECO:0000256" key="9">
    <source>
        <dbReference type="ARBA" id="ARBA00049534"/>
    </source>
</evidence>
<keyword evidence="13" id="KW-1185">Reference proteome</keyword>
<organism evidence="12 13">
    <name type="scientific">Deinococcus oregonensis</name>
    <dbReference type="NCBI Taxonomy" id="1805970"/>
    <lineage>
        <taxon>Bacteria</taxon>
        <taxon>Thermotogati</taxon>
        <taxon>Deinococcota</taxon>
        <taxon>Deinococci</taxon>
        <taxon>Deinococcales</taxon>
        <taxon>Deinococcaceae</taxon>
        <taxon>Deinococcus</taxon>
    </lineage>
</organism>